<name>A0AA48HF90_9ALTE</name>
<dbReference type="Proteomes" id="UP001333710">
    <property type="component" value="Chromosome"/>
</dbReference>
<dbReference type="EMBL" id="AP027272">
    <property type="protein sequence ID" value="BDX05873.1"/>
    <property type="molecule type" value="Genomic_DNA"/>
</dbReference>
<organism evidence="1 2">
    <name type="scientific">Planctobacterium marinum</name>
    <dbReference type="NCBI Taxonomy" id="1631968"/>
    <lineage>
        <taxon>Bacteria</taxon>
        <taxon>Pseudomonadati</taxon>
        <taxon>Pseudomonadota</taxon>
        <taxon>Gammaproteobacteria</taxon>
        <taxon>Alteromonadales</taxon>
        <taxon>Alteromonadaceae</taxon>
        <taxon>Planctobacterium</taxon>
    </lineage>
</organism>
<gene>
    <name evidence="1" type="ORF">MACH26_13940</name>
</gene>
<dbReference type="KEGG" id="pmaw:MACH26_13940"/>
<keyword evidence="2" id="KW-1185">Reference proteome</keyword>
<dbReference type="AlphaFoldDB" id="A0AA48HF90"/>
<evidence type="ECO:0000313" key="1">
    <source>
        <dbReference type="EMBL" id="BDX05873.1"/>
    </source>
</evidence>
<evidence type="ECO:0000313" key="2">
    <source>
        <dbReference type="Proteomes" id="UP001333710"/>
    </source>
</evidence>
<protein>
    <submittedName>
        <fullName evidence="1">Uncharacterized protein</fullName>
    </submittedName>
</protein>
<accession>A0AA48HF90</accession>
<dbReference type="RefSeq" id="WP_338291875.1">
    <property type="nucleotide sequence ID" value="NZ_AP027272.1"/>
</dbReference>
<proteinExistence type="predicted"/>
<sequence>MSKRKHILRAFGQENLVFKKRFLGIFLCVWLTAHSQASSMIPVYSHTLLVDEHIYRIDYAMMGHPDISYEWYGEIALYKNDQELYRETGMQLSLSGVCRSEKQNLPVFVFSYGFYRLDGTVQSAIVDDGDAVRRMDIIDWQALNDPQDTDSSDAVDVIQEKTLPLTALGAETGQSRTSQFNSFARCNIHQWYGDQLLLDKWQVYLNEISLIKQQILLTTDSGQKRLFEIARLTADGAKVNDLLTRTLDTLHYADNRVFANGEDRFVSLKRQGNPYNAFSYVLWRHKGNWYLFERGGQSSKGVNEITGLEQMTNGQLRFDLCIEDCSWWGEYETIKFDWQLELVRD</sequence>
<reference evidence="1" key="1">
    <citation type="submission" date="2023-01" db="EMBL/GenBank/DDBJ databases">
        <title>Complete genome sequence of Planctobacterium marinum strain Dej080120_11.</title>
        <authorList>
            <person name="Ueki S."/>
            <person name="Maruyama F."/>
        </authorList>
    </citation>
    <scope>NUCLEOTIDE SEQUENCE</scope>
    <source>
        <strain evidence="1">Dej080120_11</strain>
    </source>
</reference>